<name>A0A6H5GGV1_9HEMI</name>
<protein>
    <recommendedName>
        <fullName evidence="10">Cilia- and flagella-associated protein 52</fullName>
    </recommendedName>
</protein>
<keyword evidence="16" id="KW-1185">Reference proteome</keyword>
<reference evidence="15 16" key="1">
    <citation type="submission" date="2020-02" db="EMBL/GenBank/DDBJ databases">
        <authorList>
            <person name="Ferguson B K."/>
        </authorList>
    </citation>
    <scope>NUCLEOTIDE SEQUENCE [LARGE SCALE GENOMIC DNA]</scope>
</reference>
<keyword evidence="6" id="KW-0282">Flagellum</keyword>
<dbReference type="SUPFAM" id="SSF50978">
    <property type="entry name" value="WD40 repeat-like"/>
    <property type="match status" value="2"/>
</dbReference>
<comment type="subcellular location">
    <subcellularLocation>
        <location evidence="1">Cell projection</location>
        <location evidence="1">Cilium</location>
        <location evidence="1">Flagellum</location>
    </subcellularLocation>
    <subcellularLocation>
        <location evidence="2">Cytoplasm</location>
    </subcellularLocation>
</comment>
<keyword evidence="7" id="KW-0969">Cilium</keyword>
<dbReference type="GO" id="GO:0031514">
    <property type="term" value="C:motile cilium"/>
    <property type="evidence" value="ECO:0007669"/>
    <property type="project" value="UniProtKB-SubCell"/>
</dbReference>
<evidence type="ECO:0000256" key="7">
    <source>
        <dbReference type="ARBA" id="ARBA00023069"/>
    </source>
</evidence>
<dbReference type="Gene3D" id="2.130.10.10">
    <property type="entry name" value="YVTN repeat-like/Quinoprotein amine dehydrogenase"/>
    <property type="match status" value="3"/>
</dbReference>
<dbReference type="Proteomes" id="UP000479000">
    <property type="component" value="Unassembled WGS sequence"/>
</dbReference>
<dbReference type="CDD" id="cd00200">
    <property type="entry name" value="WD40"/>
    <property type="match status" value="1"/>
</dbReference>
<evidence type="ECO:0000256" key="13">
    <source>
        <dbReference type="PROSITE-ProRule" id="PRU00221"/>
    </source>
</evidence>
<evidence type="ECO:0000256" key="9">
    <source>
        <dbReference type="ARBA" id="ARBA00029456"/>
    </source>
</evidence>
<evidence type="ECO:0000256" key="10">
    <source>
        <dbReference type="ARBA" id="ARBA00029552"/>
    </source>
</evidence>
<dbReference type="InterPro" id="IPR015943">
    <property type="entry name" value="WD40/YVTN_repeat-like_dom_sf"/>
</dbReference>
<feature type="repeat" description="WD" evidence="13">
    <location>
        <begin position="348"/>
        <end position="381"/>
    </location>
</feature>
<evidence type="ECO:0000256" key="11">
    <source>
        <dbReference type="ARBA" id="ARBA00046056"/>
    </source>
</evidence>
<gene>
    <name evidence="15" type="ORF">NTEN_LOCUS8503</name>
</gene>
<dbReference type="GO" id="GO:0005930">
    <property type="term" value="C:axoneme"/>
    <property type="evidence" value="ECO:0007669"/>
    <property type="project" value="UniProtKB-ARBA"/>
</dbReference>
<dbReference type="InterPro" id="IPR001680">
    <property type="entry name" value="WD40_rpt"/>
</dbReference>
<evidence type="ECO:0000256" key="14">
    <source>
        <dbReference type="SAM" id="MobiDB-lite"/>
    </source>
</evidence>
<evidence type="ECO:0000256" key="5">
    <source>
        <dbReference type="ARBA" id="ARBA00022737"/>
    </source>
</evidence>
<feature type="repeat" description="WD" evidence="13">
    <location>
        <begin position="474"/>
        <end position="515"/>
    </location>
</feature>
<keyword evidence="5" id="KW-0677">Repeat</keyword>
<organism evidence="15 16">
    <name type="scientific">Nesidiocoris tenuis</name>
    <dbReference type="NCBI Taxonomy" id="355587"/>
    <lineage>
        <taxon>Eukaryota</taxon>
        <taxon>Metazoa</taxon>
        <taxon>Ecdysozoa</taxon>
        <taxon>Arthropoda</taxon>
        <taxon>Hexapoda</taxon>
        <taxon>Insecta</taxon>
        <taxon>Pterygota</taxon>
        <taxon>Neoptera</taxon>
        <taxon>Paraneoptera</taxon>
        <taxon>Hemiptera</taxon>
        <taxon>Heteroptera</taxon>
        <taxon>Panheteroptera</taxon>
        <taxon>Cimicomorpha</taxon>
        <taxon>Miridae</taxon>
        <taxon>Dicyphina</taxon>
        <taxon>Nesidiocoris</taxon>
    </lineage>
</organism>
<keyword evidence="4 13" id="KW-0853">WD repeat</keyword>
<dbReference type="PROSITE" id="PS50294">
    <property type="entry name" value="WD_REPEATS_REGION"/>
    <property type="match status" value="3"/>
</dbReference>
<proteinExistence type="inferred from homology"/>
<comment type="subunit">
    <text evidence="12">Microtubule inner protein component of sperm flagellar doublet microtubules. Interacts with BRCA2. Interacts with the CCT chaperonin complex. Interacts with HSP70. Interacts with AK8. Interacts with CFAP45. Interacts with DNAI1. Interacts with IQDC.</text>
</comment>
<feature type="compositionally biased region" description="Basic and acidic residues" evidence="14">
    <location>
        <begin position="528"/>
        <end position="541"/>
    </location>
</feature>
<feature type="region of interest" description="Disordered" evidence="14">
    <location>
        <begin position="508"/>
        <end position="544"/>
    </location>
</feature>
<sequence>MKGLKVHPGGRHMIYPFGMKVAVVHMDTKAHRYLEGHTNVITTVAVSKSGRFVAAGQVNHMGFKAPVFVWDFESGEVKMSHESHKVRVENVAFSSCERYVISLGGKDDANVCVFDIETKDAICGVRSLLIMPQNRLIVGSGEGLVEYVGQKAFKPTNKVEKGTGISNPTTPLFVVLKGVCVGGLVTSMQLMNDRSLIVGTIKCEMFIIDIESFTAHLYLTCHTTAVFAIAFPSDYSDVFATASKNDVRVWSVSKSRELLRISVPNFTCSCLTFTYDGRSIVTGWNDGTVRGFTPQSGKLIYTIEDAHNKGVSALDLTKDGRTLMTGGQGGQIRVWCIRKDVQKLIAVLKEHKGPVSSLQISPNDLEAASASTDGSCIIWDLVKCVRIAIMFSTTLFLCIRFHPSGCQLLTTGTNRQIAYWETFDGALIREIEGSRSAALNTLDISSDGVYVASGGNDQYVKLWLYKEGIPIYIGLGHGAVITAVSISPDGRTIVSASADGAIFIWRSPTDPETKTESKTTVSTPHSQQSKEKLPVSKEKSRTPSRARLAKLKFSDSHSSKCEREEKSYFSTKHTFWKHYFFSSKESVGSKNESDVKKELAKACRGMESVKGKLEKIKAEREAAELASVKNEDSCDEDQGGGGDSKMCGKYSPVSPRLV</sequence>
<evidence type="ECO:0000256" key="4">
    <source>
        <dbReference type="ARBA" id="ARBA00022574"/>
    </source>
</evidence>
<dbReference type="Pfam" id="PF00400">
    <property type="entry name" value="WD40"/>
    <property type="match status" value="6"/>
</dbReference>
<feature type="repeat" description="WD" evidence="13">
    <location>
        <begin position="304"/>
        <end position="335"/>
    </location>
</feature>
<comment type="similarity">
    <text evidence="9">Belongs to the CFAP52 family.</text>
</comment>
<dbReference type="PROSITE" id="PS00678">
    <property type="entry name" value="WD_REPEATS_1"/>
    <property type="match status" value="1"/>
</dbReference>
<comment type="function">
    <text evidence="11">Microtubule inner protein (MIP) part of the dynein-decorated doublet microtubules (DMTs) in cilia axoneme. Important for proper ciliary and flagellar beating. May act in cooperation with CFAP45 and axonemal dynein subunit DNAH11. May play a role in cell growth and/or survival.</text>
</comment>
<feature type="repeat" description="WD" evidence="13">
    <location>
        <begin position="219"/>
        <end position="260"/>
    </location>
</feature>
<dbReference type="EMBL" id="CADCXU010012838">
    <property type="protein sequence ID" value="CAB0002716.1"/>
    <property type="molecule type" value="Genomic_DNA"/>
</dbReference>
<dbReference type="FunFam" id="2.130.10.10:FF:000207">
    <property type="entry name" value="Cilia- and flagella-associated protein 52"/>
    <property type="match status" value="1"/>
</dbReference>
<evidence type="ECO:0000313" key="15">
    <source>
        <dbReference type="EMBL" id="CAB0002716.1"/>
    </source>
</evidence>
<dbReference type="PANTHER" id="PTHR13720">
    <property type="entry name" value="WD-40 REPEAT PROTEIN"/>
    <property type="match status" value="1"/>
</dbReference>
<dbReference type="OrthoDB" id="6252103at2759"/>
<feature type="region of interest" description="Disordered" evidence="14">
    <location>
        <begin position="624"/>
        <end position="658"/>
    </location>
</feature>
<evidence type="ECO:0000256" key="12">
    <source>
        <dbReference type="ARBA" id="ARBA00047117"/>
    </source>
</evidence>
<dbReference type="InterPro" id="IPR050630">
    <property type="entry name" value="WD_repeat_EMAP"/>
</dbReference>
<evidence type="ECO:0000256" key="2">
    <source>
        <dbReference type="ARBA" id="ARBA00004496"/>
    </source>
</evidence>
<evidence type="ECO:0000256" key="3">
    <source>
        <dbReference type="ARBA" id="ARBA00022490"/>
    </source>
</evidence>
<accession>A0A6H5GGV1</accession>
<evidence type="ECO:0000313" key="16">
    <source>
        <dbReference type="Proteomes" id="UP000479000"/>
    </source>
</evidence>
<dbReference type="FunFam" id="2.130.10.10:FF:001320">
    <property type="entry name" value="Predicted protein"/>
    <property type="match status" value="1"/>
</dbReference>
<dbReference type="InterPro" id="IPR019775">
    <property type="entry name" value="WD40_repeat_CS"/>
</dbReference>
<evidence type="ECO:0000256" key="1">
    <source>
        <dbReference type="ARBA" id="ARBA00004230"/>
    </source>
</evidence>
<keyword evidence="3" id="KW-0963">Cytoplasm</keyword>
<dbReference type="AlphaFoldDB" id="A0A6H5GGV1"/>
<dbReference type="PROSITE" id="PS50082">
    <property type="entry name" value="WD_REPEATS_2"/>
    <property type="match status" value="5"/>
</dbReference>
<evidence type="ECO:0000256" key="8">
    <source>
        <dbReference type="ARBA" id="ARBA00023273"/>
    </source>
</evidence>
<keyword evidence="8" id="KW-0966">Cell projection</keyword>
<dbReference type="PANTHER" id="PTHR13720:SF14">
    <property type="entry name" value="CILIA- AND FLAGELLA-ASSOCIATED PROTEIN 52"/>
    <property type="match status" value="1"/>
</dbReference>
<evidence type="ECO:0000256" key="6">
    <source>
        <dbReference type="ARBA" id="ARBA00022846"/>
    </source>
</evidence>
<feature type="repeat" description="WD" evidence="13">
    <location>
        <begin position="432"/>
        <end position="463"/>
    </location>
</feature>
<dbReference type="SMART" id="SM00320">
    <property type="entry name" value="WD40"/>
    <property type="match status" value="9"/>
</dbReference>
<dbReference type="InterPro" id="IPR036322">
    <property type="entry name" value="WD40_repeat_dom_sf"/>
</dbReference>